<accession>A0A6J4HK36</accession>
<evidence type="ECO:0000313" key="1">
    <source>
        <dbReference type="EMBL" id="CAA9224719.1"/>
    </source>
</evidence>
<dbReference type="AlphaFoldDB" id="A0A6J4HK36"/>
<organism evidence="1">
    <name type="scientific">uncultured Acetobacteraceae bacterium</name>
    <dbReference type="NCBI Taxonomy" id="169975"/>
    <lineage>
        <taxon>Bacteria</taxon>
        <taxon>Pseudomonadati</taxon>
        <taxon>Pseudomonadota</taxon>
        <taxon>Alphaproteobacteria</taxon>
        <taxon>Acetobacterales</taxon>
        <taxon>Acetobacteraceae</taxon>
        <taxon>environmental samples</taxon>
    </lineage>
</organism>
<reference evidence="1" key="1">
    <citation type="submission" date="2020-02" db="EMBL/GenBank/DDBJ databases">
        <authorList>
            <person name="Meier V. D."/>
        </authorList>
    </citation>
    <scope>NUCLEOTIDE SEQUENCE</scope>
    <source>
        <strain evidence="1">AVDCRST_MAG04</strain>
    </source>
</reference>
<proteinExistence type="predicted"/>
<dbReference type="EMBL" id="CADCTL010000062">
    <property type="protein sequence ID" value="CAA9224719.1"/>
    <property type="molecule type" value="Genomic_DNA"/>
</dbReference>
<feature type="non-terminal residue" evidence="1">
    <location>
        <position position="1"/>
    </location>
</feature>
<sequence length="32" mass="3376">CGAPVWTSVTGWARTVPSGTGSWPRMVDCGPR</sequence>
<protein>
    <submittedName>
        <fullName evidence="1">Uncharacterized protein</fullName>
    </submittedName>
</protein>
<gene>
    <name evidence="1" type="ORF">AVDCRST_MAG04-800</name>
</gene>
<feature type="non-terminal residue" evidence="1">
    <location>
        <position position="32"/>
    </location>
</feature>
<name>A0A6J4HK36_9PROT</name>